<name>A0A172XBX1_BORTU</name>
<dbReference type="Gene3D" id="6.10.250.3200">
    <property type="match status" value="1"/>
</dbReference>
<protein>
    <submittedName>
        <fullName evidence="4">Chemotaxis protein</fullName>
    </submittedName>
</protein>
<dbReference type="GO" id="GO:0016020">
    <property type="term" value="C:membrane"/>
    <property type="evidence" value="ECO:0007669"/>
    <property type="project" value="InterPro"/>
</dbReference>
<evidence type="ECO:0000256" key="1">
    <source>
        <dbReference type="ARBA" id="ARBA00023224"/>
    </source>
</evidence>
<dbReference type="InterPro" id="IPR004089">
    <property type="entry name" value="MCPsignal_dom"/>
</dbReference>
<dbReference type="OMA" id="HGFGLFY"/>
<organism evidence="4 5">
    <name type="scientific">Borrelia turicatae</name>
    <dbReference type="NCBI Taxonomy" id="142"/>
    <lineage>
        <taxon>Bacteria</taxon>
        <taxon>Pseudomonadati</taxon>
        <taxon>Spirochaetota</taxon>
        <taxon>Spirochaetia</taxon>
        <taxon>Spirochaetales</taxon>
        <taxon>Borreliaceae</taxon>
        <taxon>Borrelia</taxon>
    </lineage>
</organism>
<dbReference type="AlphaFoldDB" id="A0A172XBX1"/>
<evidence type="ECO:0000256" key="2">
    <source>
        <dbReference type="PROSITE-ProRule" id="PRU00284"/>
    </source>
</evidence>
<proteinExistence type="predicted"/>
<dbReference type="Proteomes" id="UP000264231">
    <property type="component" value="Chromosome"/>
</dbReference>
<evidence type="ECO:0000313" key="5">
    <source>
        <dbReference type="Proteomes" id="UP000264231"/>
    </source>
</evidence>
<dbReference type="RefSeq" id="WP_011772520.1">
    <property type="nucleotide sequence ID" value="NZ_CP015629.1"/>
</dbReference>
<dbReference type="PANTHER" id="PTHR32089:SF112">
    <property type="entry name" value="LYSOZYME-LIKE PROTEIN-RELATED"/>
    <property type="match status" value="1"/>
</dbReference>
<evidence type="ECO:0000313" key="4">
    <source>
        <dbReference type="EMBL" id="ANF34039.1"/>
    </source>
</evidence>
<keyword evidence="1 2" id="KW-0807">Transducer</keyword>
<reference evidence="4 5" key="1">
    <citation type="submission" date="2016-05" db="EMBL/GenBank/DDBJ databases">
        <title>Chromosome and linear plasmid sequence of a 2015 human isolate of tick-borne relapsing fever spirochete, Borrelia turicatae.</title>
        <authorList>
            <person name="Kingry L.C."/>
            <person name="Dhwani B."/>
            <person name="Replogle A."/>
            <person name="Sexton C."/>
            <person name="Rowe L."/>
            <person name="Stermole B.M."/>
            <person name="Christensen A.M."/>
            <person name="Schriefer M.E."/>
        </authorList>
    </citation>
    <scope>NUCLEOTIDE SEQUENCE [LARGE SCALE GENOMIC DNA]</scope>
    <source>
        <strain evidence="4 5">BTE5EL</strain>
    </source>
</reference>
<dbReference type="GO" id="GO:0007165">
    <property type="term" value="P:signal transduction"/>
    <property type="evidence" value="ECO:0007669"/>
    <property type="project" value="UniProtKB-KW"/>
</dbReference>
<dbReference type="PANTHER" id="PTHR32089">
    <property type="entry name" value="METHYL-ACCEPTING CHEMOTAXIS PROTEIN MCPB"/>
    <property type="match status" value="1"/>
</dbReference>
<sequence length="393" mass="44870">MYKFSFFGKKKSDMSNSFKNESLKNIENDNQSLNMCEYKVPVKEMIQGFYHARSSISNVLVRIEFLYKNLFFNFENIGKIFESLIEKTNNARSQVSVIFEDIEKNNEEKLKRVSAVIVGVQGSLETINSFLGATNMISLNAKLEAARAKEYGKGFSVVADEIKRLSDQAKSVMSMISVKEIEQVSKDLISKNIKELQLDIDNFFSNLIGELISLGDLFKHFISQQNEFSTLIGELENVEASVSYLARNCDSLSSSEIFMYSNDEFLKELEFSISEQMSWMSIVRAIVENQKRMPIQTDPMKHGFGLFYKGLIPRASKVRAVWEDIYSCYLNIHKLVVEIVKVFAQDSSDDIDLRRAKDFLVQAEGLSDEIVSKLESVKKIVVECENQGISIFE</sequence>
<gene>
    <name evidence="4" type="ORF">A7978_02890</name>
</gene>
<dbReference type="EMBL" id="CP015629">
    <property type="protein sequence ID" value="ANF34039.1"/>
    <property type="molecule type" value="Genomic_DNA"/>
</dbReference>
<feature type="domain" description="Methyl-accepting transducer" evidence="3">
    <location>
        <begin position="124"/>
        <end position="177"/>
    </location>
</feature>
<accession>A0A172XBX1</accession>
<dbReference type="Gene3D" id="1.20.120.30">
    <property type="entry name" value="Aspartate receptor, ligand-binding domain"/>
    <property type="match status" value="1"/>
</dbReference>
<evidence type="ECO:0000259" key="3">
    <source>
        <dbReference type="PROSITE" id="PS50111"/>
    </source>
</evidence>
<dbReference type="Pfam" id="PF00015">
    <property type="entry name" value="MCPsignal"/>
    <property type="match status" value="1"/>
</dbReference>
<dbReference type="SUPFAM" id="SSF58104">
    <property type="entry name" value="Methyl-accepting chemotaxis protein (MCP) signaling domain"/>
    <property type="match status" value="1"/>
</dbReference>
<dbReference type="PROSITE" id="PS50111">
    <property type="entry name" value="CHEMOTAXIS_TRANSDUC_2"/>
    <property type="match status" value="1"/>
</dbReference>